<dbReference type="PRINTS" id="PR00218">
    <property type="entry name" value="PERIPHERNRDS"/>
</dbReference>
<reference evidence="8" key="1">
    <citation type="submission" date="2025-08" db="UniProtKB">
        <authorList>
            <consortium name="Ensembl"/>
        </authorList>
    </citation>
    <scope>IDENTIFICATION</scope>
</reference>
<accession>A0A8C4QGT0</accession>
<evidence type="ECO:0000256" key="2">
    <source>
        <dbReference type="ARBA" id="ARBA00010674"/>
    </source>
</evidence>
<dbReference type="AlphaFoldDB" id="A0A8C4QGT0"/>
<evidence type="ECO:0000256" key="4">
    <source>
        <dbReference type="ARBA" id="ARBA00022989"/>
    </source>
</evidence>
<feature type="region of interest" description="Disordered" evidence="6">
    <location>
        <begin position="311"/>
        <end position="346"/>
    </location>
</feature>
<dbReference type="GeneTree" id="ENSGT00940000157303"/>
<dbReference type="Pfam" id="PF00335">
    <property type="entry name" value="Tetraspanin"/>
    <property type="match status" value="1"/>
</dbReference>
<dbReference type="InterPro" id="IPR018498">
    <property type="entry name" value="Peripherin/rom-1_CS"/>
</dbReference>
<feature type="transmembrane region" description="Helical" evidence="7">
    <location>
        <begin position="97"/>
        <end position="118"/>
    </location>
</feature>
<dbReference type="InterPro" id="IPR042026">
    <property type="entry name" value="Peripherin_LEL"/>
</dbReference>
<comment type="similarity">
    <text evidence="2">Belongs to the PRPH2/ROM1 family.</text>
</comment>
<dbReference type="PROSITE" id="PS00930">
    <property type="entry name" value="RDS_ROM1"/>
    <property type="match status" value="1"/>
</dbReference>
<evidence type="ECO:0000256" key="6">
    <source>
        <dbReference type="SAM" id="MobiDB-lite"/>
    </source>
</evidence>
<feature type="region of interest" description="Disordered" evidence="6">
    <location>
        <begin position="375"/>
        <end position="431"/>
    </location>
</feature>
<evidence type="ECO:0000313" key="8">
    <source>
        <dbReference type="Ensembl" id="ENSEBUP00000015151.1"/>
    </source>
</evidence>
<evidence type="ECO:0000313" key="9">
    <source>
        <dbReference type="Proteomes" id="UP000694388"/>
    </source>
</evidence>
<evidence type="ECO:0000256" key="7">
    <source>
        <dbReference type="SAM" id="Phobius"/>
    </source>
</evidence>
<dbReference type="Proteomes" id="UP000694388">
    <property type="component" value="Unplaced"/>
</dbReference>
<protein>
    <submittedName>
        <fullName evidence="8">Peripherin 2a (retinal degeneration, slow)</fullName>
    </submittedName>
</protein>
<evidence type="ECO:0000256" key="3">
    <source>
        <dbReference type="ARBA" id="ARBA00022692"/>
    </source>
</evidence>
<reference evidence="8" key="2">
    <citation type="submission" date="2025-09" db="UniProtKB">
        <authorList>
            <consortium name="Ensembl"/>
        </authorList>
    </citation>
    <scope>IDENTIFICATION</scope>
</reference>
<organism evidence="8 9">
    <name type="scientific">Eptatretus burgeri</name>
    <name type="common">Inshore hagfish</name>
    <dbReference type="NCBI Taxonomy" id="7764"/>
    <lineage>
        <taxon>Eukaryota</taxon>
        <taxon>Metazoa</taxon>
        <taxon>Chordata</taxon>
        <taxon>Craniata</taxon>
        <taxon>Vertebrata</taxon>
        <taxon>Cyclostomata</taxon>
        <taxon>Myxini</taxon>
        <taxon>Myxiniformes</taxon>
        <taxon>Myxinidae</taxon>
        <taxon>Eptatretinae</taxon>
        <taxon>Eptatretus</taxon>
    </lineage>
</organism>
<dbReference type="GO" id="GO:0007601">
    <property type="term" value="P:visual perception"/>
    <property type="evidence" value="ECO:0007669"/>
    <property type="project" value="InterPro"/>
</dbReference>
<dbReference type="FunFam" id="1.10.1450.10:FF:000002">
    <property type="entry name" value="Retinal outer segment membrane protein 1"/>
    <property type="match status" value="1"/>
</dbReference>
<dbReference type="OMA" id="LCCFLMR"/>
<feature type="compositionally biased region" description="Acidic residues" evidence="6">
    <location>
        <begin position="332"/>
        <end position="344"/>
    </location>
</feature>
<dbReference type="Ensembl" id="ENSEBUT00000015727.1">
    <property type="protein sequence ID" value="ENSEBUP00000015151.1"/>
    <property type="gene ID" value="ENSEBUG00000009544.1"/>
</dbReference>
<dbReference type="InterPro" id="IPR018499">
    <property type="entry name" value="Tetraspanin/Peripherin"/>
</dbReference>
<dbReference type="InterPro" id="IPR000830">
    <property type="entry name" value="Peripherin/rom-1"/>
</dbReference>
<dbReference type="InterPro" id="IPR008952">
    <property type="entry name" value="Tetraspanin_EC2_sf"/>
</dbReference>
<keyword evidence="4 7" id="KW-1133">Transmembrane helix</keyword>
<dbReference type="GO" id="GO:0016020">
    <property type="term" value="C:membrane"/>
    <property type="evidence" value="ECO:0007669"/>
    <property type="project" value="UniProtKB-SubCell"/>
</dbReference>
<comment type="subcellular location">
    <subcellularLocation>
        <location evidence="1">Membrane</location>
        <topology evidence="1">Multi-pass membrane protein</topology>
    </subcellularLocation>
</comment>
<keyword evidence="3 7" id="KW-0812">Transmembrane</keyword>
<proteinExistence type="inferred from homology"/>
<sequence>MTLKQSRVTIKQMTPNKVMLTNDDLLCNRWLYKVRYFKVELRWRADLLEPKESSQGVANFLLVLSTLACGLNLVAGRTCHACAAHYGRVIPTFWHRAVSVMIVTGAVLAITGLIAALACQLSLGSLGKALADGLQDAMIIYKDTDTPGRCFLKRTIDELQIRFQCCGTSSARDWFEVQWVSMRYLNPNSKEVQDRMKSNVAGRYLTDSVPFSCCNPRSPRPCIQHRIANSSAHYGLEPERDEPNLWARGCRDALLKHYSGTVHGLALFTAVTSLLQLFLAVGLRYLQTSTEGFQQAGGDVDGDCNGEMEEQIDGEAETIEKENIDKDKEPMPEEEISGEGESETEGWLLDRSVSESVATFVSFLKSVFRVNRVAAGATMETEDPEDASPLPNADRDSPTPSAPPVSSAALAPAAPPLASPIPSTRAGKGKH</sequence>
<dbReference type="SUPFAM" id="SSF48652">
    <property type="entry name" value="Tetraspanin"/>
    <property type="match status" value="1"/>
</dbReference>
<evidence type="ECO:0000256" key="1">
    <source>
        <dbReference type="ARBA" id="ARBA00004141"/>
    </source>
</evidence>
<dbReference type="Gene3D" id="1.10.1450.10">
    <property type="entry name" value="Tetraspanin"/>
    <property type="match status" value="1"/>
</dbReference>
<dbReference type="CDD" id="cd03162">
    <property type="entry name" value="peripherin_like_LEL"/>
    <property type="match status" value="1"/>
</dbReference>
<evidence type="ECO:0000256" key="5">
    <source>
        <dbReference type="ARBA" id="ARBA00023136"/>
    </source>
</evidence>
<feature type="transmembrane region" description="Helical" evidence="7">
    <location>
        <begin position="57"/>
        <end position="76"/>
    </location>
</feature>
<feature type="compositionally biased region" description="Basic and acidic residues" evidence="6">
    <location>
        <begin position="318"/>
        <end position="331"/>
    </location>
</feature>
<name>A0A8C4QGT0_EPTBU</name>
<keyword evidence="5 7" id="KW-0472">Membrane</keyword>
<keyword evidence="9" id="KW-1185">Reference proteome</keyword>